<dbReference type="AlphaFoldDB" id="A0A7J6KLN1"/>
<accession>A0A7J6KLN1</accession>
<feature type="non-terminal residue" evidence="2">
    <location>
        <position position="305"/>
    </location>
</feature>
<keyword evidence="3" id="KW-1185">Reference proteome</keyword>
<dbReference type="Proteomes" id="UP000591131">
    <property type="component" value="Unassembled WGS sequence"/>
</dbReference>
<gene>
    <name evidence="2" type="ORF">FOL47_003920</name>
</gene>
<organism evidence="2 3">
    <name type="scientific">Perkinsus chesapeaki</name>
    <name type="common">Clam parasite</name>
    <name type="synonym">Perkinsus andrewsi</name>
    <dbReference type="NCBI Taxonomy" id="330153"/>
    <lineage>
        <taxon>Eukaryota</taxon>
        <taxon>Sar</taxon>
        <taxon>Alveolata</taxon>
        <taxon>Perkinsozoa</taxon>
        <taxon>Perkinsea</taxon>
        <taxon>Perkinsida</taxon>
        <taxon>Perkinsidae</taxon>
        <taxon>Perkinsus</taxon>
    </lineage>
</organism>
<protein>
    <submittedName>
        <fullName evidence="2">Uncharacterized protein</fullName>
    </submittedName>
</protein>
<reference evidence="2 3" key="1">
    <citation type="submission" date="2020-04" db="EMBL/GenBank/DDBJ databases">
        <title>Perkinsus chesapeaki whole genome sequence.</title>
        <authorList>
            <person name="Bogema D.R."/>
        </authorList>
    </citation>
    <scope>NUCLEOTIDE SEQUENCE [LARGE SCALE GENOMIC DNA]</scope>
    <source>
        <strain evidence="2">ATCC PRA-425</strain>
    </source>
</reference>
<evidence type="ECO:0000313" key="2">
    <source>
        <dbReference type="EMBL" id="KAF4647967.1"/>
    </source>
</evidence>
<evidence type="ECO:0000256" key="1">
    <source>
        <dbReference type="SAM" id="MobiDB-lite"/>
    </source>
</evidence>
<feature type="compositionally biased region" description="Polar residues" evidence="1">
    <location>
        <begin position="240"/>
        <end position="257"/>
    </location>
</feature>
<name>A0A7J6KLN1_PERCH</name>
<dbReference type="OrthoDB" id="10505953at2759"/>
<proteinExistence type="predicted"/>
<sequence>MNNEVLLEAFNKKLYPVEVDETDHQKVKRCMAQERAKVELKYVLDAISGKRLPVAQIRSDYLQRASSKFGGFISSNLSVDALMLRSIFDDPGSYKTLRVSVDRVTEVEAVEARETPDGRTVHVRKQSATKEPTSFGELVLVLAGWLTAVEVAIDSKVGAIWPTSQKYLAYLSKVLLTSGEAACLAVDKSFRKRLSTLSHRLSQMENKSYSESVGMVLSRVEEFAATDLVCLSALKPLPTRSGSGQAPESRVASTTSGERGRSGKCKFFKEECPYLPKKKCIFFPWQHDSKSQGSKVDGPGKRKRE</sequence>
<evidence type="ECO:0000313" key="3">
    <source>
        <dbReference type="Proteomes" id="UP000591131"/>
    </source>
</evidence>
<dbReference type="EMBL" id="JAAPAO010002262">
    <property type="protein sequence ID" value="KAF4647967.1"/>
    <property type="molecule type" value="Genomic_DNA"/>
</dbReference>
<feature type="region of interest" description="Disordered" evidence="1">
    <location>
        <begin position="239"/>
        <end position="262"/>
    </location>
</feature>
<comment type="caution">
    <text evidence="2">The sequence shown here is derived from an EMBL/GenBank/DDBJ whole genome shotgun (WGS) entry which is preliminary data.</text>
</comment>